<reference evidence="2 3" key="1">
    <citation type="submission" date="2022-06" db="EMBL/GenBank/DDBJ databases">
        <title>Isolation of gut microbiota from human fecal samples.</title>
        <authorList>
            <person name="Pamer E.G."/>
            <person name="Barat B."/>
            <person name="Waligurski E."/>
            <person name="Medina S."/>
            <person name="Paddock L."/>
            <person name="Mostad J."/>
        </authorList>
    </citation>
    <scope>NUCLEOTIDE SEQUENCE [LARGE SCALE GENOMIC DNA]</scope>
    <source>
        <strain evidence="2 3">DFI.9.90</strain>
    </source>
</reference>
<name>A0AAW5K359_9BACT</name>
<gene>
    <name evidence="2" type="ORF">NE630_07395</name>
</gene>
<protein>
    <recommendedName>
        <fullName evidence="1">IraD/Gp25-like domain-containing protein</fullName>
    </recommendedName>
</protein>
<dbReference type="InterPro" id="IPR007048">
    <property type="entry name" value="IraD/Gp25-like"/>
</dbReference>
<dbReference type="SUPFAM" id="SSF160719">
    <property type="entry name" value="gpW/gp25-like"/>
    <property type="match status" value="1"/>
</dbReference>
<feature type="domain" description="IraD/Gp25-like" evidence="1">
    <location>
        <begin position="23"/>
        <end position="98"/>
    </location>
</feature>
<comment type="caution">
    <text evidence="2">The sequence shown here is derived from an EMBL/GenBank/DDBJ whole genome shotgun (WGS) entry which is preliminary data.</text>
</comment>
<dbReference type="EMBL" id="JANFYT010000013">
    <property type="protein sequence ID" value="MCQ4814254.1"/>
    <property type="molecule type" value="Genomic_DNA"/>
</dbReference>
<proteinExistence type="predicted"/>
<dbReference type="Gene3D" id="3.10.450.40">
    <property type="match status" value="1"/>
</dbReference>
<organism evidence="2 3">
    <name type="scientific">Cloacibacillus evryensis</name>
    <dbReference type="NCBI Taxonomy" id="508460"/>
    <lineage>
        <taxon>Bacteria</taxon>
        <taxon>Thermotogati</taxon>
        <taxon>Synergistota</taxon>
        <taxon>Synergistia</taxon>
        <taxon>Synergistales</taxon>
        <taxon>Synergistaceae</taxon>
        <taxon>Cloacibacillus</taxon>
    </lineage>
</organism>
<dbReference type="Pfam" id="PF04965">
    <property type="entry name" value="GPW_gp25"/>
    <property type="match status" value="1"/>
</dbReference>
<evidence type="ECO:0000259" key="1">
    <source>
        <dbReference type="Pfam" id="PF04965"/>
    </source>
</evidence>
<evidence type="ECO:0000313" key="2">
    <source>
        <dbReference type="EMBL" id="MCQ4814254.1"/>
    </source>
</evidence>
<sequence>MANEEFVLQLDGASDIFGAVGLHDIRNCLNTIAATRVGSVPLYRHFGTDWEWIDRPEPYAMARYRADLMEAIDRYEPRVEVLSITFKKDKAAAMDGKLCPVVRFKLHEGVEL</sequence>
<dbReference type="AlphaFoldDB" id="A0AAW5K359"/>
<dbReference type="Proteomes" id="UP001205919">
    <property type="component" value="Unassembled WGS sequence"/>
</dbReference>
<keyword evidence="3" id="KW-1185">Reference proteome</keyword>
<dbReference type="RefSeq" id="WP_008709998.1">
    <property type="nucleotide sequence ID" value="NZ_CABKQM010000005.1"/>
</dbReference>
<accession>A0AAW5K359</accession>
<evidence type="ECO:0000313" key="3">
    <source>
        <dbReference type="Proteomes" id="UP001205919"/>
    </source>
</evidence>